<dbReference type="GO" id="GO:0016020">
    <property type="term" value="C:membrane"/>
    <property type="evidence" value="ECO:0007669"/>
    <property type="project" value="UniProtKB-SubCell"/>
</dbReference>
<dbReference type="RefSeq" id="WP_117584705.1">
    <property type="nucleotide sequence ID" value="NZ_QRST01000002.1"/>
</dbReference>
<dbReference type="SUPFAM" id="SSF53756">
    <property type="entry name" value="UDP-Glycosyltransferase/glycogen phosphorylase"/>
    <property type="match status" value="1"/>
</dbReference>
<evidence type="ECO:0000256" key="1">
    <source>
        <dbReference type="ARBA" id="ARBA00004370"/>
    </source>
</evidence>
<comment type="caution">
    <text evidence="7">The sequence shown here is derived from an EMBL/GenBank/DDBJ whole genome shotgun (WGS) entry which is preliminary data.</text>
</comment>
<dbReference type="GO" id="GO:0009247">
    <property type="term" value="P:glycolipid biosynthetic process"/>
    <property type="evidence" value="ECO:0007669"/>
    <property type="project" value="InterPro"/>
</dbReference>
<dbReference type="AlphaFoldDB" id="A0A411ZZ23"/>
<keyword evidence="3" id="KW-0328">Glycosyltransferase</keyword>
<comment type="similarity">
    <text evidence="2">Belongs to the glycosyltransferase 28 family.</text>
</comment>
<dbReference type="PANTHER" id="PTHR43025">
    <property type="entry name" value="MONOGALACTOSYLDIACYLGLYCEROL SYNTHASE"/>
    <property type="match status" value="1"/>
</dbReference>
<feature type="domain" description="Diacylglycerol glucosyltransferase N-terminal" evidence="6">
    <location>
        <begin position="17"/>
        <end position="182"/>
    </location>
</feature>
<sequence length="375" mass="42023">MSGKNILVVTASMGSGHNKAANAVAEAIKRKYPVNKINVIDFMSTETAYFNSLVKDIYLKMLDHTPSVYEFFYKFTSDSTKGSTIQSVFAHAMKKDMRELIKKYEADMVICTHPFPCAAASYLKQTGEINIPLITVMTDFCVHQFWLYKNIDIYFTANDLLKKEMVNQGLLEERIFVTGIPVGYNFRVDYNRDDLLAKFKLEKDKPVALIMGGGLGLGGVKNALCQLERLKKDIQILVITGANVALWSEMNEYAQHSKHKIFVWGYSHNIQEFMSVATFLISKPGALTISEALTRELPMILHDPIPGPEVDNAKFVSDNGAAIWVRHQDTLDAVVREVLSDATILPKLRNNAKVLKKPYASDNIADVIANMLGLD</sequence>
<proteinExistence type="inferred from homology"/>
<dbReference type="GO" id="GO:0016758">
    <property type="term" value="F:hexosyltransferase activity"/>
    <property type="evidence" value="ECO:0007669"/>
    <property type="project" value="InterPro"/>
</dbReference>
<protein>
    <submittedName>
        <fullName evidence="7">UDP-N-acetylglucosamine--LPS N-acetylglucosamine transferase</fullName>
    </submittedName>
</protein>
<dbReference type="Gene3D" id="3.40.50.2000">
    <property type="entry name" value="Glycogen Phosphorylase B"/>
    <property type="match status" value="1"/>
</dbReference>
<evidence type="ECO:0000259" key="6">
    <source>
        <dbReference type="Pfam" id="PF06925"/>
    </source>
</evidence>
<evidence type="ECO:0000256" key="3">
    <source>
        <dbReference type="ARBA" id="ARBA00022676"/>
    </source>
</evidence>
<dbReference type="InterPro" id="IPR007235">
    <property type="entry name" value="Glyco_trans_28_C"/>
</dbReference>
<reference evidence="7 8" key="1">
    <citation type="submission" date="2018-08" db="EMBL/GenBank/DDBJ databases">
        <title>A genome reference for cultivated species of the human gut microbiota.</title>
        <authorList>
            <person name="Zou Y."/>
            <person name="Xue W."/>
            <person name="Luo G."/>
        </authorList>
    </citation>
    <scope>NUCLEOTIDE SEQUENCE [LARGE SCALE GENOMIC DNA]</scope>
    <source>
        <strain evidence="7 8">AF29-2</strain>
    </source>
</reference>
<feature type="domain" description="Glycosyl transferase family 28 C-terminal" evidence="5">
    <location>
        <begin position="210"/>
        <end position="343"/>
    </location>
</feature>
<dbReference type="Proteomes" id="UP000284662">
    <property type="component" value="Unassembled WGS sequence"/>
</dbReference>
<dbReference type="PANTHER" id="PTHR43025:SF3">
    <property type="entry name" value="MONOGALACTOSYLDIACYLGLYCEROL SYNTHASE 1, CHLOROPLASTIC"/>
    <property type="match status" value="1"/>
</dbReference>
<evidence type="ECO:0000259" key="5">
    <source>
        <dbReference type="Pfam" id="PF04101"/>
    </source>
</evidence>
<dbReference type="InterPro" id="IPR009695">
    <property type="entry name" value="Diacylglyc_glucosyltr_N"/>
</dbReference>
<evidence type="ECO:0000313" key="8">
    <source>
        <dbReference type="Proteomes" id="UP000284662"/>
    </source>
</evidence>
<name>A0A411ZZ23_9FIRM</name>
<dbReference type="Pfam" id="PF04101">
    <property type="entry name" value="Glyco_tran_28_C"/>
    <property type="match status" value="1"/>
</dbReference>
<evidence type="ECO:0000313" key="7">
    <source>
        <dbReference type="EMBL" id="RGQ08029.1"/>
    </source>
</evidence>
<gene>
    <name evidence="7" type="ORF">DWZ11_01685</name>
</gene>
<dbReference type="Pfam" id="PF06925">
    <property type="entry name" value="MGDG_synth"/>
    <property type="match status" value="1"/>
</dbReference>
<comment type="subcellular location">
    <subcellularLocation>
        <location evidence="1">Membrane</location>
    </subcellularLocation>
</comment>
<organism evidence="7 8">
    <name type="scientific">Megamonas rupellensis</name>
    <dbReference type="NCBI Taxonomy" id="491921"/>
    <lineage>
        <taxon>Bacteria</taxon>
        <taxon>Bacillati</taxon>
        <taxon>Bacillota</taxon>
        <taxon>Negativicutes</taxon>
        <taxon>Selenomonadales</taxon>
        <taxon>Selenomonadaceae</taxon>
        <taxon>Megamonas</taxon>
    </lineage>
</organism>
<keyword evidence="4 7" id="KW-0808">Transferase</keyword>
<evidence type="ECO:0000256" key="4">
    <source>
        <dbReference type="ARBA" id="ARBA00022679"/>
    </source>
</evidence>
<dbReference type="InterPro" id="IPR050519">
    <property type="entry name" value="Glycosyltransf_28_UgtP"/>
</dbReference>
<dbReference type="EMBL" id="QRST01000002">
    <property type="protein sequence ID" value="RGQ08029.1"/>
    <property type="molecule type" value="Genomic_DNA"/>
</dbReference>
<evidence type="ECO:0000256" key="2">
    <source>
        <dbReference type="ARBA" id="ARBA00006962"/>
    </source>
</evidence>
<accession>A0A411ZZ23</accession>